<evidence type="ECO:0000313" key="12">
    <source>
        <dbReference type="Proteomes" id="UP001591681"/>
    </source>
</evidence>
<comment type="caution">
    <text evidence="11">The sequence shown here is derived from an EMBL/GenBank/DDBJ whole genome shotgun (WGS) entry which is preliminary data.</text>
</comment>
<dbReference type="Proteomes" id="UP001591681">
    <property type="component" value="Unassembled WGS sequence"/>
</dbReference>
<evidence type="ECO:0000256" key="9">
    <source>
        <dbReference type="PROSITE-ProRule" id="PRU01172"/>
    </source>
</evidence>
<dbReference type="AlphaFoldDB" id="A0ABD1JHQ8"/>
<dbReference type="SUPFAM" id="SSF49899">
    <property type="entry name" value="Concanavalin A-like lectins/glucanases"/>
    <property type="match status" value="1"/>
</dbReference>
<evidence type="ECO:0000256" key="2">
    <source>
        <dbReference type="ARBA" id="ARBA00004613"/>
    </source>
</evidence>
<dbReference type="InterPro" id="IPR013320">
    <property type="entry name" value="ConA-like_dom_sf"/>
</dbReference>
<proteinExistence type="inferred from homology"/>
<dbReference type="PROSITE" id="PS51828">
    <property type="entry name" value="PTX_2"/>
    <property type="match status" value="1"/>
</dbReference>
<keyword evidence="5" id="KW-0732">Signal</keyword>
<dbReference type="InterPro" id="IPR001759">
    <property type="entry name" value="PTX_dom"/>
</dbReference>
<keyword evidence="4" id="KW-0479">Metal-binding</keyword>
<dbReference type="PANTHER" id="PTHR45869:SF7">
    <property type="entry name" value="C-REACTIVE PROTEIN"/>
    <property type="match status" value="1"/>
</dbReference>
<name>A0ABD1JHQ8_9TELE</name>
<evidence type="ECO:0000256" key="5">
    <source>
        <dbReference type="ARBA" id="ARBA00022729"/>
    </source>
</evidence>
<comment type="similarity">
    <text evidence="8">Belongs to the pentraxin family.</text>
</comment>
<evidence type="ECO:0000256" key="8">
    <source>
        <dbReference type="ARBA" id="ARBA00038102"/>
    </source>
</evidence>
<gene>
    <name evidence="11" type="ORF">ACEWY4_017668</name>
</gene>
<feature type="domain" description="Pentraxin (PTX)" evidence="10">
    <location>
        <begin position="59"/>
        <end position="271"/>
    </location>
</feature>
<reference evidence="11 12" key="1">
    <citation type="submission" date="2024-09" db="EMBL/GenBank/DDBJ databases">
        <title>A chromosome-level genome assembly of Gray's grenadier anchovy, Coilia grayii.</title>
        <authorList>
            <person name="Fu Z."/>
        </authorList>
    </citation>
    <scope>NUCLEOTIDE SEQUENCE [LARGE SCALE GENOMIC DNA]</scope>
    <source>
        <strain evidence="11">G4</strain>
        <tissue evidence="11">Muscle</tissue>
    </source>
</reference>
<evidence type="ECO:0000256" key="3">
    <source>
        <dbReference type="ARBA" id="ARBA00022525"/>
    </source>
</evidence>
<evidence type="ECO:0000256" key="1">
    <source>
        <dbReference type="ARBA" id="ARBA00001913"/>
    </source>
</evidence>
<evidence type="ECO:0000256" key="6">
    <source>
        <dbReference type="ARBA" id="ARBA00022837"/>
    </source>
</evidence>
<comment type="caution">
    <text evidence="9">Lacks conserved residue(s) required for the propagation of feature annotation.</text>
</comment>
<comment type="subcellular location">
    <subcellularLocation>
        <location evidence="2">Secreted</location>
    </subcellularLocation>
</comment>
<dbReference type="PANTHER" id="PTHR45869">
    <property type="entry name" value="C-REACTIVE PROTEIN-RELATED"/>
    <property type="match status" value="1"/>
</dbReference>
<dbReference type="GO" id="GO:0005576">
    <property type="term" value="C:extracellular region"/>
    <property type="evidence" value="ECO:0007669"/>
    <property type="project" value="UniProtKB-SubCell"/>
</dbReference>
<dbReference type="Gene3D" id="2.60.120.200">
    <property type="match status" value="1"/>
</dbReference>
<organism evidence="11 12">
    <name type="scientific">Coilia grayii</name>
    <name type="common">Gray's grenadier anchovy</name>
    <dbReference type="NCBI Taxonomy" id="363190"/>
    <lineage>
        <taxon>Eukaryota</taxon>
        <taxon>Metazoa</taxon>
        <taxon>Chordata</taxon>
        <taxon>Craniata</taxon>
        <taxon>Vertebrata</taxon>
        <taxon>Euteleostomi</taxon>
        <taxon>Actinopterygii</taxon>
        <taxon>Neopterygii</taxon>
        <taxon>Teleostei</taxon>
        <taxon>Clupei</taxon>
        <taxon>Clupeiformes</taxon>
        <taxon>Clupeoidei</taxon>
        <taxon>Engraulidae</taxon>
        <taxon>Coilinae</taxon>
        <taxon>Coilia</taxon>
    </lineage>
</organism>
<accession>A0ABD1JHQ8</accession>
<keyword evidence="7" id="KW-1015">Disulfide bond</keyword>
<dbReference type="EMBL" id="JBHFQA010000015">
    <property type="protein sequence ID" value="KAL2086609.1"/>
    <property type="molecule type" value="Genomic_DNA"/>
</dbReference>
<evidence type="ECO:0000259" key="10">
    <source>
        <dbReference type="PROSITE" id="PS51828"/>
    </source>
</evidence>
<keyword evidence="6" id="KW-0106">Calcium</keyword>
<protein>
    <recommendedName>
        <fullName evidence="10">Pentraxin (PTX) domain-containing protein</fullName>
    </recommendedName>
</protein>
<dbReference type="Pfam" id="PF00354">
    <property type="entry name" value="Pentaxin"/>
    <property type="match status" value="1"/>
</dbReference>
<keyword evidence="3" id="KW-0964">Secreted</keyword>
<dbReference type="InterPro" id="IPR051005">
    <property type="entry name" value="Pentraxin_domain"/>
</dbReference>
<comment type="cofactor">
    <cofactor evidence="1">
        <name>Ca(2+)</name>
        <dbReference type="ChEBI" id="CHEBI:29108"/>
    </cofactor>
</comment>
<sequence length="271" mass="30931">MQHAHLYDHKSGLIWFSCLLCYRHRNFKPESAKVLWEDMAMNLLLALLLVYSCNADVQDLTGKLMSFSGDASYAELYTSKEVDRATVCLRFRTENNHKQCLFSLALNPETHALQMIREKGDFSVEIGFGYKRFRDMFADKANEWNSMCMTLNTKTDHAGVGLVQMWVNEMRSLRKAVTVSDKISSSLRLKMDLGKRRPFYKGETPGSSNYIPYLGEVKDVHVWDSILSPCEIKTFIDYKEGCNATFTPGNVINWKALNFSTDGTEVGIKQA</sequence>
<dbReference type="SMART" id="SM00159">
    <property type="entry name" value="PTX"/>
    <property type="match status" value="1"/>
</dbReference>
<keyword evidence="12" id="KW-1185">Reference proteome</keyword>
<evidence type="ECO:0000313" key="11">
    <source>
        <dbReference type="EMBL" id="KAL2086609.1"/>
    </source>
</evidence>
<evidence type="ECO:0000256" key="4">
    <source>
        <dbReference type="ARBA" id="ARBA00022723"/>
    </source>
</evidence>
<dbReference type="GO" id="GO:0046872">
    <property type="term" value="F:metal ion binding"/>
    <property type="evidence" value="ECO:0007669"/>
    <property type="project" value="UniProtKB-KW"/>
</dbReference>
<evidence type="ECO:0000256" key="7">
    <source>
        <dbReference type="ARBA" id="ARBA00023157"/>
    </source>
</evidence>